<dbReference type="InterPro" id="IPR021255">
    <property type="entry name" value="DUF2807"/>
</dbReference>
<sequence length="252" mass="24638">MTISLQDTVSLVLGTIAAIGLGGCEIDDRAISHTAFDGVPLAQLETAGAMPAGVVLGGADRVVIVEGARFAVTVDGSQPAKDRMRFAIEDDALVVGRADGEWDDDDVATVTITMPAPSTLVIGGSGTLTSFGLADDADVVIGGSGTLDVQSASASDLSVVIGGSGSATLAGTAGALNLVIAGSGSADMARLQVTSADVNVAGSGDATFSTDGAVDATIVGSGQVTVNGNARCEVQSLGSGALLCGGREIAAR</sequence>
<accession>A0A845AAT3</accession>
<dbReference type="Gene3D" id="2.160.20.120">
    <property type="match status" value="1"/>
</dbReference>
<evidence type="ECO:0000259" key="1">
    <source>
        <dbReference type="Pfam" id="PF10988"/>
    </source>
</evidence>
<dbReference type="Proteomes" id="UP000460626">
    <property type="component" value="Unassembled WGS sequence"/>
</dbReference>
<dbReference type="RefSeq" id="WP_131451275.1">
    <property type="nucleotide sequence ID" value="NZ_BMJK01000001.1"/>
</dbReference>
<evidence type="ECO:0000313" key="2">
    <source>
        <dbReference type="EMBL" id="MXO94659.1"/>
    </source>
</evidence>
<dbReference type="AlphaFoldDB" id="A0A845AAT3"/>
<gene>
    <name evidence="2" type="ORF">GRI62_13730</name>
</gene>
<comment type="caution">
    <text evidence="2">The sequence shown here is derived from an EMBL/GenBank/DDBJ whole genome shotgun (WGS) entry which is preliminary data.</text>
</comment>
<evidence type="ECO:0000313" key="3">
    <source>
        <dbReference type="Proteomes" id="UP000460626"/>
    </source>
</evidence>
<keyword evidence="3" id="KW-1185">Reference proteome</keyword>
<dbReference type="Pfam" id="PF10988">
    <property type="entry name" value="DUF2807"/>
    <property type="match status" value="1"/>
</dbReference>
<dbReference type="EMBL" id="WTYH01000001">
    <property type="protein sequence ID" value="MXO94659.1"/>
    <property type="molecule type" value="Genomic_DNA"/>
</dbReference>
<dbReference type="OrthoDB" id="7425768at2"/>
<protein>
    <submittedName>
        <fullName evidence="2">DUF2807 domain-containing protein</fullName>
    </submittedName>
</protein>
<reference evidence="2 3" key="1">
    <citation type="submission" date="2019-12" db="EMBL/GenBank/DDBJ databases">
        <title>Genomic-based taxomic classification of the family Erythrobacteraceae.</title>
        <authorList>
            <person name="Xu L."/>
        </authorList>
    </citation>
    <scope>NUCLEOTIDE SEQUENCE [LARGE SCALE GENOMIC DNA]</scope>
    <source>
        <strain evidence="2 3">RC4-10-4</strain>
    </source>
</reference>
<organism evidence="2 3">
    <name type="scientific">Aurantiacibacter arachoides</name>
    <dbReference type="NCBI Taxonomy" id="1850444"/>
    <lineage>
        <taxon>Bacteria</taxon>
        <taxon>Pseudomonadati</taxon>
        <taxon>Pseudomonadota</taxon>
        <taxon>Alphaproteobacteria</taxon>
        <taxon>Sphingomonadales</taxon>
        <taxon>Erythrobacteraceae</taxon>
        <taxon>Aurantiacibacter</taxon>
    </lineage>
</organism>
<proteinExistence type="predicted"/>
<feature type="domain" description="Putative auto-transporter adhesin head GIN" evidence="1">
    <location>
        <begin position="53"/>
        <end position="230"/>
    </location>
</feature>
<name>A0A845AAT3_9SPHN</name>